<protein>
    <submittedName>
        <fullName evidence="6">GTPase IMAP family member 4</fullName>
    </submittedName>
</protein>
<evidence type="ECO:0000313" key="7">
    <source>
        <dbReference type="Proteomes" id="UP000052978"/>
    </source>
</evidence>
<dbReference type="InterPro" id="IPR006703">
    <property type="entry name" value="G_AIG1"/>
</dbReference>
<evidence type="ECO:0000259" key="5">
    <source>
        <dbReference type="PROSITE" id="PS51720"/>
    </source>
</evidence>
<dbReference type="eggNOG" id="ENOG502R7PE">
    <property type="taxonomic scope" value="Eukaryota"/>
</dbReference>
<dbReference type="InterPro" id="IPR045058">
    <property type="entry name" value="GIMA/IAN/Toc"/>
</dbReference>
<comment type="similarity">
    <text evidence="1">Belongs to the TRAFAC class TrmE-Era-EngA-EngB-Septin-like GTPase superfamily. AIG1/Toc34/Toc159-like paraseptin GTPase family. IAN subfamily.</text>
</comment>
<evidence type="ECO:0000256" key="2">
    <source>
        <dbReference type="ARBA" id="ARBA00022741"/>
    </source>
</evidence>
<dbReference type="InterPro" id="IPR027417">
    <property type="entry name" value="P-loop_NTPase"/>
</dbReference>
<keyword evidence="7" id="KW-1185">Reference proteome</keyword>
<dbReference type="Pfam" id="PF04548">
    <property type="entry name" value="AIG1"/>
    <property type="match status" value="1"/>
</dbReference>
<proteinExistence type="inferred from homology"/>
<keyword evidence="3" id="KW-0342">GTP-binding</keyword>
<feature type="domain" description="AIG1-type G" evidence="5">
    <location>
        <begin position="1"/>
        <end position="94"/>
    </location>
</feature>
<keyword evidence="4" id="KW-0175">Coiled coil</keyword>
<name>S7NUS3_MYOBR</name>
<dbReference type="EMBL" id="KE326528">
    <property type="protein sequence ID" value="EPQ20821.1"/>
    <property type="molecule type" value="Genomic_DNA"/>
</dbReference>
<gene>
    <name evidence="6" type="ORF">D623_10000451</name>
</gene>
<dbReference type="GO" id="GO:0005829">
    <property type="term" value="C:cytosol"/>
    <property type="evidence" value="ECO:0007669"/>
    <property type="project" value="TreeGrafter"/>
</dbReference>
<dbReference type="Proteomes" id="UP000052978">
    <property type="component" value="Unassembled WGS sequence"/>
</dbReference>
<feature type="coiled-coil region" evidence="4">
    <location>
        <begin position="98"/>
        <end position="151"/>
    </location>
</feature>
<evidence type="ECO:0000313" key="6">
    <source>
        <dbReference type="EMBL" id="EPQ20821.1"/>
    </source>
</evidence>
<accession>S7NUS3</accession>
<sequence>MLSMFGSKARRYMILLFTRKDDLDGMEFHDYLKEAPKGIQDLMEQFRGRHCEFNNKATGAEQEAQRAQLLELVQHMVKQNKGGCYTNKMYQKVEVEIQKQIQVKQEKYRSELEREKRQLREEYEEKYRKLESKLEQEKRKAEMEREWAEREIFHRKRLEGARDEVESEQDIVNTILSILKIFLSVLSFLFKED</sequence>
<dbReference type="Gene3D" id="3.40.50.300">
    <property type="entry name" value="P-loop containing nucleotide triphosphate hydrolases"/>
    <property type="match status" value="1"/>
</dbReference>
<keyword evidence="2" id="KW-0547">Nucleotide-binding</keyword>
<dbReference type="PROSITE" id="PS51720">
    <property type="entry name" value="G_AIG1"/>
    <property type="match status" value="1"/>
</dbReference>
<dbReference type="GO" id="GO:0005525">
    <property type="term" value="F:GTP binding"/>
    <property type="evidence" value="ECO:0007669"/>
    <property type="project" value="UniProtKB-KW"/>
</dbReference>
<evidence type="ECO:0000256" key="1">
    <source>
        <dbReference type="ARBA" id="ARBA00008535"/>
    </source>
</evidence>
<evidence type="ECO:0000256" key="4">
    <source>
        <dbReference type="SAM" id="Coils"/>
    </source>
</evidence>
<dbReference type="AlphaFoldDB" id="S7NUS3"/>
<dbReference type="PANTHER" id="PTHR10903:SF182">
    <property type="entry name" value="GTPASE IMAP FAMILY MEMBER 4"/>
    <property type="match status" value="1"/>
</dbReference>
<dbReference type="PANTHER" id="PTHR10903">
    <property type="entry name" value="GTPASE, IMAP FAMILY MEMBER-RELATED"/>
    <property type="match status" value="1"/>
</dbReference>
<evidence type="ECO:0000256" key="3">
    <source>
        <dbReference type="ARBA" id="ARBA00023134"/>
    </source>
</evidence>
<reference evidence="6 7" key="1">
    <citation type="journal article" date="2013" name="Nat. Commun.">
        <title>Genome analysis reveals insights into physiology and longevity of the Brandt's bat Myotis brandtii.</title>
        <authorList>
            <person name="Seim I."/>
            <person name="Fang X."/>
            <person name="Xiong Z."/>
            <person name="Lobanov A.V."/>
            <person name="Huang Z."/>
            <person name="Ma S."/>
            <person name="Feng Y."/>
            <person name="Turanov A.A."/>
            <person name="Zhu Y."/>
            <person name="Lenz T.L."/>
            <person name="Gerashchenko M.V."/>
            <person name="Fan D."/>
            <person name="Hee Yim S."/>
            <person name="Yao X."/>
            <person name="Jordan D."/>
            <person name="Xiong Y."/>
            <person name="Ma Y."/>
            <person name="Lyapunov A.N."/>
            <person name="Chen G."/>
            <person name="Kulakova O.I."/>
            <person name="Sun Y."/>
            <person name="Lee S.G."/>
            <person name="Bronson R.T."/>
            <person name="Moskalev A.A."/>
            <person name="Sunyaev S.R."/>
            <person name="Zhang G."/>
            <person name="Krogh A."/>
            <person name="Wang J."/>
            <person name="Gladyshev V.N."/>
        </authorList>
    </citation>
    <scope>NUCLEOTIDE SEQUENCE [LARGE SCALE GENOMIC DNA]</scope>
</reference>
<organism evidence="6 7">
    <name type="scientific">Myotis brandtii</name>
    <name type="common">Brandt's bat</name>
    <dbReference type="NCBI Taxonomy" id="109478"/>
    <lineage>
        <taxon>Eukaryota</taxon>
        <taxon>Metazoa</taxon>
        <taxon>Chordata</taxon>
        <taxon>Craniata</taxon>
        <taxon>Vertebrata</taxon>
        <taxon>Euteleostomi</taxon>
        <taxon>Mammalia</taxon>
        <taxon>Eutheria</taxon>
        <taxon>Laurasiatheria</taxon>
        <taxon>Chiroptera</taxon>
        <taxon>Yangochiroptera</taxon>
        <taxon>Vespertilionidae</taxon>
        <taxon>Myotis</taxon>
    </lineage>
</organism>